<dbReference type="InterPro" id="IPR000183">
    <property type="entry name" value="Orn/DAP/Arg_de-COase"/>
</dbReference>
<dbReference type="PRINTS" id="PR01179">
    <property type="entry name" value="ODADCRBXLASE"/>
</dbReference>
<comment type="pathway">
    <text evidence="5">Amine and polyamine biosynthesis; putrescine biosynthesis via L-ornithine pathway; putrescine from L-ornithine: step 1/1.</text>
</comment>
<accession>A0A2T9XZ00</accession>
<dbReference type="SUPFAM" id="SSF51419">
    <property type="entry name" value="PLP-binding barrel"/>
    <property type="match status" value="1"/>
</dbReference>
<dbReference type="InterPro" id="IPR022644">
    <property type="entry name" value="De-COase2_N"/>
</dbReference>
<dbReference type="PROSITE" id="PS00878">
    <property type="entry name" value="ODR_DC_2_1"/>
    <property type="match status" value="1"/>
</dbReference>
<dbReference type="InterPro" id="IPR009006">
    <property type="entry name" value="Ala_racemase/Decarboxylase_C"/>
</dbReference>
<evidence type="ECO:0000256" key="5">
    <source>
        <dbReference type="ARBA" id="ARBA00034115"/>
    </source>
</evidence>
<evidence type="ECO:0000256" key="4">
    <source>
        <dbReference type="ARBA" id="ARBA00023239"/>
    </source>
</evidence>
<dbReference type="GO" id="GO:0005737">
    <property type="term" value="C:cytoplasm"/>
    <property type="evidence" value="ECO:0007669"/>
    <property type="project" value="TreeGrafter"/>
</dbReference>
<dbReference type="GO" id="GO:0004586">
    <property type="term" value="F:ornithine decarboxylase activity"/>
    <property type="evidence" value="ECO:0007669"/>
    <property type="project" value="UniProtKB-EC"/>
</dbReference>
<feature type="domain" description="Orn/DAP/Arg decarboxylase 2 N-terminal" evidence="10">
    <location>
        <begin position="69"/>
        <end position="303"/>
    </location>
</feature>
<dbReference type="Gene3D" id="3.20.20.10">
    <property type="entry name" value="Alanine racemase"/>
    <property type="match status" value="1"/>
</dbReference>
<evidence type="ECO:0000256" key="3">
    <source>
        <dbReference type="ARBA" id="ARBA00022898"/>
    </source>
</evidence>
<dbReference type="Proteomes" id="UP000245609">
    <property type="component" value="Unassembled WGS sequence"/>
</dbReference>
<comment type="cofactor">
    <cofactor evidence="1 9">
        <name>pyridoxal 5'-phosphate</name>
        <dbReference type="ChEBI" id="CHEBI:597326"/>
    </cofactor>
</comment>
<evidence type="ECO:0000256" key="1">
    <source>
        <dbReference type="ARBA" id="ARBA00001933"/>
    </source>
</evidence>
<evidence type="ECO:0000313" key="11">
    <source>
        <dbReference type="EMBL" id="PVU85322.1"/>
    </source>
</evidence>
<dbReference type="PRINTS" id="PR01182">
    <property type="entry name" value="ORNDCRBXLASE"/>
</dbReference>
<dbReference type="Gene3D" id="2.40.37.10">
    <property type="entry name" value="Lyase, Ornithine Decarboxylase, Chain A, domain 1"/>
    <property type="match status" value="1"/>
</dbReference>
<dbReference type="SUPFAM" id="SSF50621">
    <property type="entry name" value="Alanine racemase C-terminal domain-like"/>
    <property type="match status" value="1"/>
</dbReference>
<dbReference type="InterPro" id="IPR002433">
    <property type="entry name" value="Orn_de-COase"/>
</dbReference>
<comment type="caution">
    <text evidence="11">The sequence shown here is derived from an EMBL/GenBank/DDBJ whole genome shotgun (WGS) entry which is preliminary data.</text>
</comment>
<dbReference type="EC" id="4.1.1.17" evidence="6"/>
<dbReference type="FunFam" id="3.20.20.10:FF:000005">
    <property type="entry name" value="Ornithine decarboxylase"/>
    <property type="match status" value="1"/>
</dbReference>
<name>A0A2T9XZ00_9FUNG</name>
<proteinExistence type="inferred from homology"/>
<dbReference type="Pfam" id="PF02784">
    <property type="entry name" value="Orn_Arg_deC_N"/>
    <property type="match status" value="1"/>
</dbReference>
<dbReference type="CDD" id="cd00622">
    <property type="entry name" value="PLPDE_III_ODC"/>
    <property type="match status" value="1"/>
</dbReference>
<protein>
    <recommendedName>
        <fullName evidence="6">ornithine decarboxylase</fullName>
        <ecNumber evidence="6">4.1.1.17</ecNumber>
    </recommendedName>
</protein>
<dbReference type="EMBL" id="MBFS01003679">
    <property type="protein sequence ID" value="PVU85322.1"/>
    <property type="molecule type" value="Genomic_DNA"/>
</dbReference>
<keyword evidence="4" id="KW-0456">Lyase</keyword>
<reference evidence="11 12" key="1">
    <citation type="journal article" date="2018" name="MBio">
        <title>Comparative Genomics Reveals the Core Gene Toolbox for the Fungus-Insect Symbiosis.</title>
        <authorList>
            <person name="Wang Y."/>
            <person name="Stata M."/>
            <person name="Wang W."/>
            <person name="Stajich J.E."/>
            <person name="White M.M."/>
            <person name="Moncalvo J.M."/>
        </authorList>
    </citation>
    <scope>NUCLEOTIDE SEQUENCE [LARGE SCALE GENOMIC DNA]</scope>
    <source>
        <strain evidence="11 12">SC-DP-2</strain>
    </source>
</reference>
<comment type="subunit">
    <text evidence="7">Homodimer. Only the dimer is catalytically active, as the active sites are constructed of residues from both monomers.</text>
</comment>
<dbReference type="OrthoDB" id="5034579at2759"/>
<comment type="similarity">
    <text evidence="2">Belongs to the Orn/Lys/Arg decarboxylase class-II family.</text>
</comment>
<keyword evidence="12" id="KW-1185">Reference proteome</keyword>
<evidence type="ECO:0000256" key="6">
    <source>
        <dbReference type="ARBA" id="ARBA00034138"/>
    </source>
</evidence>
<evidence type="ECO:0000313" key="12">
    <source>
        <dbReference type="Proteomes" id="UP000245609"/>
    </source>
</evidence>
<dbReference type="InterPro" id="IPR022653">
    <property type="entry name" value="De-COase2_pyr-phos_BS"/>
</dbReference>
<keyword evidence="3 9" id="KW-0663">Pyridoxal phosphate</keyword>
<evidence type="ECO:0000259" key="10">
    <source>
        <dbReference type="Pfam" id="PF02784"/>
    </source>
</evidence>
<dbReference type="AlphaFoldDB" id="A0A2T9XZ00"/>
<sequence length="442" mass="48705">MTKSELFVLPMVKPDLPPKCNYDTVSKFLTQKEIVCGETLTKSNMSEVLRLVTEQSDVEDSFFVADVREMFNQYEAWVSHLPRIKPHFAIKSNPDPVLISILASLGTGFDCASKAEITQILDMGISPSRIIYAHPCKPSSHLSYAVSRGVDLMTFDNFDELHKMKKLAPNARAVLRISTDDSAALCRFSVKFGAPMGSTYDLLCTAKSLGINVVGVSFHVGSGCQDDCAFDDALQRARTVFDQAESLGFNFNLLDIGGGFPSSKERGGVKFSAIAANINASLDRLFPPHLGINIISEPGRYFSSSAYSLAVNITSKRAVESEESSEPSFMYYVNDGVYGSFNCIMFDHQIVYPEILTNNGEYVYDSASSKDPSQTGYKTSIWGPTCDSLDCVVPQTTLPELYLGDWLLFQNMGAYTKCAASKFNGFDLSAVYYYDSQQSRSS</sequence>
<feature type="active site" description="Proton donor" evidence="9">
    <location>
        <position position="386"/>
    </location>
</feature>
<dbReference type="PANTHER" id="PTHR11482:SF6">
    <property type="entry name" value="ORNITHINE DECARBOXYLASE 1-RELATED"/>
    <property type="match status" value="1"/>
</dbReference>
<comment type="catalytic activity">
    <reaction evidence="8">
        <text>L-ornithine + H(+) = putrescine + CO2</text>
        <dbReference type="Rhea" id="RHEA:22964"/>
        <dbReference type="ChEBI" id="CHEBI:15378"/>
        <dbReference type="ChEBI" id="CHEBI:16526"/>
        <dbReference type="ChEBI" id="CHEBI:46911"/>
        <dbReference type="ChEBI" id="CHEBI:326268"/>
        <dbReference type="EC" id="4.1.1.17"/>
    </reaction>
</comment>
<organism evidence="11 12">
    <name type="scientific">Smittium megazygosporum</name>
    <dbReference type="NCBI Taxonomy" id="133381"/>
    <lineage>
        <taxon>Eukaryota</taxon>
        <taxon>Fungi</taxon>
        <taxon>Fungi incertae sedis</taxon>
        <taxon>Zoopagomycota</taxon>
        <taxon>Kickxellomycotina</taxon>
        <taxon>Harpellomycetes</taxon>
        <taxon>Harpellales</taxon>
        <taxon>Legeriomycetaceae</taxon>
        <taxon>Smittium</taxon>
    </lineage>
</organism>
<evidence type="ECO:0000256" key="7">
    <source>
        <dbReference type="ARBA" id="ARBA00046672"/>
    </source>
</evidence>
<evidence type="ECO:0000256" key="2">
    <source>
        <dbReference type="ARBA" id="ARBA00008872"/>
    </source>
</evidence>
<gene>
    <name evidence="11" type="ORF">BB560_007060</name>
</gene>
<dbReference type="InterPro" id="IPR029066">
    <property type="entry name" value="PLP-binding_barrel"/>
</dbReference>
<feature type="modified residue" description="N6-(pyridoxal phosphate)lysine" evidence="9">
    <location>
        <position position="91"/>
    </location>
</feature>
<evidence type="ECO:0000256" key="8">
    <source>
        <dbReference type="ARBA" id="ARBA00049127"/>
    </source>
</evidence>
<dbReference type="PANTHER" id="PTHR11482">
    <property type="entry name" value="ARGININE/DIAMINOPIMELATE/ORNITHINE DECARBOXYLASE"/>
    <property type="match status" value="1"/>
</dbReference>
<dbReference type="STRING" id="133381.A0A2T9XZ00"/>
<dbReference type="GO" id="GO:0033387">
    <property type="term" value="P:putrescine biosynthetic process from arginine, via ornithine"/>
    <property type="evidence" value="ECO:0007669"/>
    <property type="project" value="TreeGrafter"/>
</dbReference>
<evidence type="ECO:0000256" key="9">
    <source>
        <dbReference type="PIRSR" id="PIRSR600183-50"/>
    </source>
</evidence>